<dbReference type="EMBL" id="BHVY01000004">
    <property type="protein sequence ID" value="GIJ86991.1"/>
    <property type="molecule type" value="Genomic_DNA"/>
</dbReference>
<reference evidence="2 3" key="1">
    <citation type="submission" date="2018-10" db="EMBL/GenBank/DDBJ databases">
        <title>Pan-genome distribution and transcriptional activeness of fungal secondary metabolism genes in Aspergillus section Fumigati.</title>
        <authorList>
            <person name="Takahashi H."/>
            <person name="Umemura M."/>
            <person name="Ninomiya A."/>
            <person name="Kusuya Y."/>
            <person name="Urayama S."/>
            <person name="Shimizu M."/>
            <person name="Watanabe A."/>
            <person name="Kamei K."/>
            <person name="Yaguchi T."/>
            <person name="Hagiwara D."/>
        </authorList>
    </citation>
    <scope>NUCLEOTIDE SEQUENCE [LARGE SCALE GENOMIC DNA]</scope>
    <source>
        <strain evidence="2 3">IFM 55266</strain>
    </source>
</reference>
<dbReference type="Proteomes" id="UP001043456">
    <property type="component" value="Unassembled WGS sequence"/>
</dbReference>
<evidence type="ECO:0000256" key="1">
    <source>
        <dbReference type="SAM" id="MobiDB-lite"/>
    </source>
</evidence>
<name>A0A9P3BFW3_9EURO</name>
<evidence type="ECO:0000313" key="3">
    <source>
        <dbReference type="Proteomes" id="UP001043456"/>
    </source>
</evidence>
<accession>A0A9P3BFW3</accession>
<comment type="caution">
    <text evidence="2">The sequence shown here is derived from an EMBL/GenBank/DDBJ whole genome shotgun (WGS) entry which is preliminary data.</text>
</comment>
<proteinExistence type="predicted"/>
<feature type="compositionally biased region" description="Acidic residues" evidence="1">
    <location>
        <begin position="468"/>
        <end position="479"/>
    </location>
</feature>
<protein>
    <recommendedName>
        <fullName evidence="4">SWIM-type domain-containing protein</fullName>
    </recommendedName>
</protein>
<organism evidence="2 3">
    <name type="scientific">Aspergillus pseudoviridinutans</name>
    <dbReference type="NCBI Taxonomy" id="1517512"/>
    <lineage>
        <taxon>Eukaryota</taxon>
        <taxon>Fungi</taxon>
        <taxon>Dikarya</taxon>
        <taxon>Ascomycota</taxon>
        <taxon>Pezizomycotina</taxon>
        <taxon>Eurotiomycetes</taxon>
        <taxon>Eurotiomycetidae</taxon>
        <taxon>Eurotiales</taxon>
        <taxon>Aspergillaceae</taxon>
        <taxon>Aspergillus</taxon>
        <taxon>Aspergillus subgen. Fumigati</taxon>
    </lineage>
</organism>
<dbReference type="OrthoDB" id="3344043at2759"/>
<evidence type="ECO:0008006" key="4">
    <source>
        <dbReference type="Google" id="ProtNLM"/>
    </source>
</evidence>
<dbReference type="RefSeq" id="XP_043157737.1">
    <property type="nucleotide sequence ID" value="XM_043301802.1"/>
</dbReference>
<sequence>MEDHKGEPITLDIIQGGRPFPQSGSWNMVDLSAAPIKGTLGALSRYSAARVNPYAVMVGETLCSIFQLSPDGRKRIDTAVEKLKVVGTLGKTLEIGFSVEDVVRAMSKTERGRICMAFCAALKECYSDDMAVEILLEMARLVKADGQLMPSSQAWKELLTACAGTLASSAFPLLAEHYMQLPKDDRRLGAYHRFDSSSGSVRSCSSPMSIAKAIFGLARVTKGDSQAVTFVGGNDTGWLAAVAQWFFELRLVIYLEDDNKEELCHRDCDTVFHRNCDPDDAQVRIIFKKNNGKQRQSLTTVGHTFSLDDISKLFLEEGRSNASMLVSGRLEWKSALSSAFASDFKKLIGLRESLGTTIGGAARLFKGLVEADGFFPMRFRAACTSYCDASYGLGFIRNTLHWFPELSPVKEFMENSASLKMSAARREYESSIGKLREMCGCLTCNSTSTGHVIPPLDEDAEMTPAPGSEEEEADDDDDDKSIQDWDPDRYCLVVLVETIICLSRALANVALEDAALRPVRSGFEAAYGRQLDQRRCAPGGLRELREIGQIAFCLDFDRNFSFGSLTDSEDVLDARMKIILGLFTGREVHTPGGRFSAICLNGITAFLGFLRNPSCSKEDMSRIHLIPGRITHDGKNYTKLIDRVLHQPPATNFDLAAQTTTMHDPDWRMSLSVQETYTALECLLELQRGEATEYVSPLRAGPASFVSQLSGQTGLVSCKCTIQPRLSKPCCHSMVFRPEDVENAMSTKQPLKHGGKTIFILDCRELVNFIPPIASTTYLGPEYTTYFVKRECTTCCIKAALSVDRPERREFCFFFLPL</sequence>
<gene>
    <name evidence="2" type="ORF">Asppvi_005890</name>
</gene>
<dbReference type="AlphaFoldDB" id="A0A9P3BFW3"/>
<feature type="region of interest" description="Disordered" evidence="1">
    <location>
        <begin position="453"/>
        <end position="483"/>
    </location>
</feature>
<evidence type="ECO:0000313" key="2">
    <source>
        <dbReference type="EMBL" id="GIJ86991.1"/>
    </source>
</evidence>
<dbReference type="GeneID" id="67004501"/>
<keyword evidence="3" id="KW-1185">Reference proteome</keyword>